<evidence type="ECO:0000313" key="2">
    <source>
        <dbReference type="EMBL" id="KAF1987894.1"/>
    </source>
</evidence>
<feature type="compositionally biased region" description="Basic and acidic residues" evidence="1">
    <location>
        <begin position="144"/>
        <end position="161"/>
    </location>
</feature>
<accession>A0A6G1H4A2</accession>
<sequence length="323" mass="35784">MATHHRSLSSQSKKSTHGRPPKPALLTKRGYSSTNLSSSKRNSRAREEPEPEDESMAASFLQYCAFCEKQIITPNNSVLYCSEACKRKDNTKVLSFSSYSPESPPMTPFANFTFDDIPHRDIVPQLSPTTSYSNRFSYSEASDEEHTFPTEDYKYGHGHTRSESEAARYLRQFQSPSSLSEESRRTPRPRYNRSSTSMANMSIAPSLSHTPNSSVSMSMPYTPSARPLPPRTQHSSSYTSKSVDLVTPFAPMPMASSESLTTLTGLKTPPMTRSTTDFTAMGEMQYEKKSSLPSLSPGHGSLKQLLSFGSHDGLPTPSTFQAI</sequence>
<protein>
    <recommendedName>
        <fullName evidence="4">Life-span regulatory factor-domain-containing protein</fullName>
    </recommendedName>
</protein>
<dbReference type="EMBL" id="ML977150">
    <property type="protein sequence ID" value="KAF1987894.1"/>
    <property type="molecule type" value="Genomic_DNA"/>
</dbReference>
<dbReference type="OrthoDB" id="3599883at2759"/>
<proteinExistence type="predicted"/>
<dbReference type="Proteomes" id="UP000800041">
    <property type="component" value="Unassembled WGS sequence"/>
</dbReference>
<keyword evidence="3" id="KW-1185">Reference proteome</keyword>
<evidence type="ECO:0000256" key="1">
    <source>
        <dbReference type="SAM" id="MobiDB-lite"/>
    </source>
</evidence>
<feature type="region of interest" description="Disordered" evidence="1">
    <location>
        <begin position="173"/>
        <end position="239"/>
    </location>
</feature>
<evidence type="ECO:0008006" key="4">
    <source>
        <dbReference type="Google" id="ProtNLM"/>
    </source>
</evidence>
<organism evidence="2 3">
    <name type="scientific">Aulographum hederae CBS 113979</name>
    <dbReference type="NCBI Taxonomy" id="1176131"/>
    <lineage>
        <taxon>Eukaryota</taxon>
        <taxon>Fungi</taxon>
        <taxon>Dikarya</taxon>
        <taxon>Ascomycota</taxon>
        <taxon>Pezizomycotina</taxon>
        <taxon>Dothideomycetes</taxon>
        <taxon>Pleosporomycetidae</taxon>
        <taxon>Aulographales</taxon>
        <taxon>Aulographaceae</taxon>
    </lineage>
</organism>
<evidence type="ECO:0000313" key="3">
    <source>
        <dbReference type="Proteomes" id="UP000800041"/>
    </source>
</evidence>
<feature type="region of interest" description="Disordered" evidence="1">
    <location>
        <begin position="1"/>
        <end position="54"/>
    </location>
</feature>
<name>A0A6G1H4A2_9PEZI</name>
<dbReference type="Pfam" id="PF12855">
    <property type="entry name" value="Ecl1"/>
    <property type="match status" value="1"/>
</dbReference>
<dbReference type="InterPro" id="IPR024368">
    <property type="entry name" value="Ecl1/2/3"/>
</dbReference>
<gene>
    <name evidence="2" type="ORF">K402DRAFT_329483</name>
</gene>
<feature type="compositionally biased region" description="Polar residues" evidence="1">
    <location>
        <begin position="192"/>
        <end position="221"/>
    </location>
</feature>
<reference evidence="2" key="1">
    <citation type="journal article" date="2020" name="Stud. Mycol.">
        <title>101 Dothideomycetes genomes: a test case for predicting lifestyles and emergence of pathogens.</title>
        <authorList>
            <person name="Haridas S."/>
            <person name="Albert R."/>
            <person name="Binder M."/>
            <person name="Bloem J."/>
            <person name="Labutti K."/>
            <person name="Salamov A."/>
            <person name="Andreopoulos B."/>
            <person name="Baker S."/>
            <person name="Barry K."/>
            <person name="Bills G."/>
            <person name="Bluhm B."/>
            <person name="Cannon C."/>
            <person name="Castanera R."/>
            <person name="Culley D."/>
            <person name="Daum C."/>
            <person name="Ezra D."/>
            <person name="Gonzalez J."/>
            <person name="Henrissat B."/>
            <person name="Kuo A."/>
            <person name="Liang C."/>
            <person name="Lipzen A."/>
            <person name="Lutzoni F."/>
            <person name="Magnuson J."/>
            <person name="Mondo S."/>
            <person name="Nolan M."/>
            <person name="Ohm R."/>
            <person name="Pangilinan J."/>
            <person name="Park H.-J."/>
            <person name="Ramirez L."/>
            <person name="Alfaro M."/>
            <person name="Sun H."/>
            <person name="Tritt A."/>
            <person name="Yoshinaga Y."/>
            <person name="Zwiers L.-H."/>
            <person name="Turgeon B."/>
            <person name="Goodwin S."/>
            <person name="Spatafora J."/>
            <person name="Crous P."/>
            <person name="Grigoriev I."/>
        </authorList>
    </citation>
    <scope>NUCLEOTIDE SEQUENCE</scope>
    <source>
        <strain evidence="2">CBS 113979</strain>
    </source>
</reference>
<dbReference type="AlphaFoldDB" id="A0A6G1H4A2"/>
<feature type="region of interest" description="Disordered" evidence="1">
    <location>
        <begin position="140"/>
        <end position="161"/>
    </location>
</feature>